<evidence type="ECO:0000313" key="2">
    <source>
        <dbReference type="Proteomes" id="UP000824120"/>
    </source>
</evidence>
<evidence type="ECO:0008006" key="3">
    <source>
        <dbReference type="Google" id="ProtNLM"/>
    </source>
</evidence>
<evidence type="ECO:0000313" key="1">
    <source>
        <dbReference type="EMBL" id="KAG5573030.1"/>
    </source>
</evidence>
<keyword evidence="2" id="KW-1185">Reference proteome</keyword>
<name>A0A9J5WDS0_SOLCO</name>
<dbReference type="Proteomes" id="UP000824120">
    <property type="component" value="Chromosome 12"/>
</dbReference>
<protein>
    <recommendedName>
        <fullName evidence="3">F-box associated domain-containing protein</fullName>
    </recommendedName>
</protein>
<sequence>MISFNISNEVYGEISLPKEICNISNVNYVRCVVFEGMLCAYCNGQEGGLNTFKLWVMKDYGVKESWTKLFTIRKTHIFFVIPVDMFADGEVLLYYQEDFFIVTLGHPKDSMIVAFK</sequence>
<dbReference type="AlphaFoldDB" id="A0A9J5WDS0"/>
<reference evidence="1 2" key="1">
    <citation type="submission" date="2020-09" db="EMBL/GenBank/DDBJ databases">
        <title>De no assembly of potato wild relative species, Solanum commersonii.</title>
        <authorList>
            <person name="Cho K."/>
        </authorList>
    </citation>
    <scope>NUCLEOTIDE SEQUENCE [LARGE SCALE GENOMIC DNA]</scope>
    <source>
        <strain evidence="1">LZ3.2</strain>
        <tissue evidence="1">Leaf</tissue>
    </source>
</reference>
<organism evidence="1 2">
    <name type="scientific">Solanum commersonii</name>
    <name type="common">Commerson's wild potato</name>
    <name type="synonym">Commerson's nightshade</name>
    <dbReference type="NCBI Taxonomy" id="4109"/>
    <lineage>
        <taxon>Eukaryota</taxon>
        <taxon>Viridiplantae</taxon>
        <taxon>Streptophyta</taxon>
        <taxon>Embryophyta</taxon>
        <taxon>Tracheophyta</taxon>
        <taxon>Spermatophyta</taxon>
        <taxon>Magnoliopsida</taxon>
        <taxon>eudicotyledons</taxon>
        <taxon>Gunneridae</taxon>
        <taxon>Pentapetalae</taxon>
        <taxon>asterids</taxon>
        <taxon>lamiids</taxon>
        <taxon>Solanales</taxon>
        <taxon>Solanaceae</taxon>
        <taxon>Solanoideae</taxon>
        <taxon>Solaneae</taxon>
        <taxon>Solanum</taxon>
    </lineage>
</organism>
<comment type="caution">
    <text evidence="1">The sequence shown here is derived from an EMBL/GenBank/DDBJ whole genome shotgun (WGS) entry which is preliminary data.</text>
</comment>
<accession>A0A9J5WDS0</accession>
<dbReference type="EMBL" id="JACXVP010000012">
    <property type="protein sequence ID" value="KAG5573030.1"/>
    <property type="molecule type" value="Genomic_DNA"/>
</dbReference>
<dbReference type="OrthoDB" id="5314306at2759"/>
<gene>
    <name evidence="1" type="ORF">H5410_062796</name>
</gene>
<proteinExistence type="predicted"/>